<keyword evidence="3 6" id="KW-0812">Transmembrane</keyword>
<evidence type="ECO:0000256" key="2">
    <source>
        <dbReference type="ARBA" id="ARBA00022475"/>
    </source>
</evidence>
<protein>
    <recommendedName>
        <fullName evidence="7">Phage shock protein PspC N-terminal domain-containing protein</fullName>
    </recommendedName>
</protein>
<dbReference type="Proteomes" id="UP000185478">
    <property type="component" value="Chromosome"/>
</dbReference>
<dbReference type="PANTHER" id="PTHR33885">
    <property type="entry name" value="PHAGE SHOCK PROTEIN C"/>
    <property type="match status" value="1"/>
</dbReference>
<evidence type="ECO:0000313" key="8">
    <source>
        <dbReference type="EMBL" id="APT84135.1"/>
    </source>
</evidence>
<dbReference type="GO" id="GO:0005886">
    <property type="term" value="C:plasma membrane"/>
    <property type="evidence" value="ECO:0007669"/>
    <property type="project" value="UniProtKB-SubCell"/>
</dbReference>
<dbReference type="RefSeq" id="WP_075724923.1">
    <property type="nucleotide sequence ID" value="NZ_CP009245.1"/>
</dbReference>
<evidence type="ECO:0000256" key="1">
    <source>
        <dbReference type="ARBA" id="ARBA00004162"/>
    </source>
</evidence>
<dbReference type="Pfam" id="PF04024">
    <property type="entry name" value="PspC"/>
    <property type="match status" value="1"/>
</dbReference>
<organism evidence="8 9">
    <name type="scientific">Corynebacterium aquilae DSM 44791</name>
    <dbReference type="NCBI Taxonomy" id="1431546"/>
    <lineage>
        <taxon>Bacteria</taxon>
        <taxon>Bacillati</taxon>
        <taxon>Actinomycetota</taxon>
        <taxon>Actinomycetes</taxon>
        <taxon>Mycobacteriales</taxon>
        <taxon>Corynebacteriaceae</taxon>
        <taxon>Corynebacterium</taxon>
    </lineage>
</organism>
<name>A0A1L7CE81_9CORY</name>
<keyword evidence="4 6" id="KW-1133">Transmembrane helix</keyword>
<reference evidence="8 9" key="1">
    <citation type="submission" date="2014-08" db="EMBL/GenBank/DDBJ databases">
        <title>Complete genome sequence of Corynebacterium aquilae S-613T(T) (=DSM 44791(T)), isolated from the choana of a healthy golden eagle.</title>
        <authorList>
            <person name="Ruckert C."/>
            <person name="Albersmeier A."/>
            <person name="Winkler A."/>
            <person name="Kalinowski J."/>
        </authorList>
    </citation>
    <scope>NUCLEOTIDE SEQUENCE [LARGE SCALE GENOMIC DNA]</scope>
    <source>
        <strain evidence="8 9">S-613</strain>
    </source>
</reference>
<evidence type="ECO:0000256" key="6">
    <source>
        <dbReference type="SAM" id="Phobius"/>
    </source>
</evidence>
<keyword evidence="5 6" id="KW-0472">Membrane</keyword>
<dbReference type="InterPro" id="IPR052027">
    <property type="entry name" value="PspC"/>
</dbReference>
<keyword evidence="9" id="KW-1185">Reference proteome</keyword>
<feature type="transmembrane region" description="Helical" evidence="6">
    <location>
        <begin position="41"/>
        <end position="65"/>
    </location>
</feature>
<keyword evidence="2" id="KW-1003">Cell membrane</keyword>
<proteinExistence type="predicted"/>
<evidence type="ECO:0000313" key="9">
    <source>
        <dbReference type="Proteomes" id="UP000185478"/>
    </source>
</evidence>
<evidence type="ECO:0000259" key="7">
    <source>
        <dbReference type="Pfam" id="PF04024"/>
    </source>
</evidence>
<dbReference type="PANTHER" id="PTHR33885:SF3">
    <property type="entry name" value="PHAGE SHOCK PROTEIN C"/>
    <property type="match status" value="1"/>
</dbReference>
<dbReference type="OrthoDB" id="7359894at2"/>
<comment type="subcellular location">
    <subcellularLocation>
        <location evidence="1">Cell membrane</location>
        <topology evidence="1">Single-pass membrane protein</topology>
    </subcellularLocation>
</comment>
<dbReference type="STRING" id="1431546.CAQU_02570"/>
<dbReference type="AlphaFoldDB" id="A0A1L7CE81"/>
<dbReference type="EMBL" id="CP009245">
    <property type="protein sequence ID" value="APT84135.1"/>
    <property type="molecule type" value="Genomic_DNA"/>
</dbReference>
<feature type="domain" description="Phage shock protein PspC N-terminal" evidence="7">
    <location>
        <begin position="11"/>
        <end position="67"/>
    </location>
</feature>
<accession>A0A1L7CE81</accession>
<sequence>MTNQLPTPQHRLYRSSTDKYLAGVCGGIAEYFDWDPTVVRLVVAIASLGLNLFSPLIYLVAAVVIPKRPGF</sequence>
<evidence type="ECO:0000256" key="4">
    <source>
        <dbReference type="ARBA" id="ARBA00022989"/>
    </source>
</evidence>
<dbReference type="KEGG" id="caqu:CAQU_02570"/>
<gene>
    <name evidence="8" type="ORF">CAQU_02570</name>
</gene>
<dbReference type="InterPro" id="IPR007168">
    <property type="entry name" value="Phageshock_PspC_N"/>
</dbReference>
<evidence type="ECO:0000256" key="5">
    <source>
        <dbReference type="ARBA" id="ARBA00023136"/>
    </source>
</evidence>
<evidence type="ECO:0000256" key="3">
    <source>
        <dbReference type="ARBA" id="ARBA00022692"/>
    </source>
</evidence>